<sequence>MASKYMKIYNEIVSEIQNGNIEPRSMLKSESELMQEYSVSRDTVRKALNLLERDGYIQRLQGKGSIVLDINKFDFPVSGLTSFKELSERMGGRTRTYVKELALVKPNDFLMKHLNVSKDDEVWKVVRVREIGGKKIILDKDYFNRKFVPALTREICEDSIYEYIENKLGLKIGYAKKVITVQKASEEDIKYLDFDKFDMIVVVKNYVYLEDTTLFQYTESRHRPDKFRFVDFARRSR</sequence>
<evidence type="ECO:0000256" key="1">
    <source>
        <dbReference type="ARBA" id="ARBA00022491"/>
    </source>
</evidence>
<dbReference type="InterPro" id="IPR036388">
    <property type="entry name" value="WH-like_DNA-bd_sf"/>
</dbReference>
<keyword evidence="4" id="KW-0804">Transcription</keyword>
<evidence type="ECO:0000256" key="5">
    <source>
        <dbReference type="NCBIfam" id="TIGR02404"/>
    </source>
</evidence>
<dbReference type="InterPro" id="IPR028978">
    <property type="entry name" value="Chorismate_lyase_/UTRA_dom_sf"/>
</dbReference>
<evidence type="ECO:0000256" key="3">
    <source>
        <dbReference type="ARBA" id="ARBA00023125"/>
    </source>
</evidence>
<dbReference type="InterPro" id="IPR000524">
    <property type="entry name" value="Tscrpt_reg_HTH_GntR"/>
</dbReference>
<gene>
    <name evidence="7" type="ORF">EDD71_12221</name>
</gene>
<dbReference type="InterPro" id="IPR011663">
    <property type="entry name" value="UTRA"/>
</dbReference>
<dbReference type="Pfam" id="PF00392">
    <property type="entry name" value="GntR"/>
    <property type="match status" value="1"/>
</dbReference>
<dbReference type="SMART" id="SM00866">
    <property type="entry name" value="UTRA"/>
    <property type="match status" value="1"/>
</dbReference>
<dbReference type="AlphaFoldDB" id="A0A4R7KAK8"/>
<dbReference type="PANTHER" id="PTHR44846">
    <property type="entry name" value="MANNOSYL-D-GLYCERATE TRANSPORT/METABOLISM SYSTEM REPRESSOR MNGR-RELATED"/>
    <property type="match status" value="1"/>
</dbReference>
<feature type="domain" description="HTH gntR-type" evidence="6">
    <location>
        <begin position="2"/>
        <end position="70"/>
    </location>
</feature>
<dbReference type="FunFam" id="3.40.1410.10:FF:000008">
    <property type="entry name" value="Transcriptional regulator, GntR family"/>
    <property type="match status" value="1"/>
</dbReference>
<dbReference type="SMART" id="SM00345">
    <property type="entry name" value="HTH_GNTR"/>
    <property type="match status" value="1"/>
</dbReference>
<dbReference type="RefSeq" id="WP_133628871.1">
    <property type="nucleotide sequence ID" value="NZ_SOAZ01000022.1"/>
</dbReference>
<dbReference type="SUPFAM" id="SSF46785">
    <property type="entry name" value="Winged helix' DNA-binding domain"/>
    <property type="match status" value="1"/>
</dbReference>
<dbReference type="Gene3D" id="3.40.1410.10">
    <property type="entry name" value="Chorismate lyase-like"/>
    <property type="match status" value="1"/>
</dbReference>
<dbReference type="GO" id="GO:0003700">
    <property type="term" value="F:DNA-binding transcription factor activity"/>
    <property type="evidence" value="ECO:0007669"/>
    <property type="project" value="UniProtKB-UniRule"/>
</dbReference>
<evidence type="ECO:0000313" key="7">
    <source>
        <dbReference type="EMBL" id="TDT51051.1"/>
    </source>
</evidence>
<name>A0A4R7KAK8_9CLOT</name>
<reference evidence="7 8" key="1">
    <citation type="submission" date="2019-03" db="EMBL/GenBank/DDBJ databases">
        <title>Genomic Encyclopedia of Type Strains, Phase IV (KMG-IV): sequencing the most valuable type-strain genomes for metagenomic binning, comparative biology and taxonomic classification.</title>
        <authorList>
            <person name="Goeker M."/>
        </authorList>
    </citation>
    <scope>NUCLEOTIDE SEQUENCE [LARGE SCALE GENOMIC DNA]</scope>
    <source>
        <strain evidence="7 8">DSM 24455</strain>
    </source>
</reference>
<dbReference type="Pfam" id="PF07702">
    <property type="entry name" value="UTRA"/>
    <property type="match status" value="1"/>
</dbReference>
<evidence type="ECO:0000259" key="6">
    <source>
        <dbReference type="PROSITE" id="PS50949"/>
    </source>
</evidence>
<dbReference type="Proteomes" id="UP000295325">
    <property type="component" value="Unassembled WGS sequence"/>
</dbReference>
<dbReference type="PROSITE" id="PS50949">
    <property type="entry name" value="HTH_GNTR"/>
    <property type="match status" value="1"/>
</dbReference>
<proteinExistence type="predicted"/>
<dbReference type="Gene3D" id="1.10.10.10">
    <property type="entry name" value="Winged helix-like DNA-binding domain superfamily/Winged helix DNA-binding domain"/>
    <property type="match status" value="1"/>
</dbReference>
<keyword evidence="8" id="KW-1185">Reference proteome</keyword>
<keyword evidence="3" id="KW-0238">DNA-binding</keyword>
<protein>
    <recommendedName>
        <fullName evidence="5">Trehalose operon repressor</fullName>
    </recommendedName>
</protein>
<evidence type="ECO:0000256" key="4">
    <source>
        <dbReference type="ARBA" id="ARBA00023163"/>
    </source>
</evidence>
<dbReference type="SUPFAM" id="SSF64288">
    <property type="entry name" value="Chorismate lyase-like"/>
    <property type="match status" value="1"/>
</dbReference>
<dbReference type="PANTHER" id="PTHR44846:SF12">
    <property type="entry name" value="HTH-TYPE TRANSCRIPTIONAL REGULATOR TRER"/>
    <property type="match status" value="1"/>
</dbReference>
<dbReference type="InterPro" id="IPR036390">
    <property type="entry name" value="WH_DNA-bd_sf"/>
</dbReference>
<dbReference type="GO" id="GO:0045892">
    <property type="term" value="P:negative regulation of DNA-templated transcription"/>
    <property type="evidence" value="ECO:0007669"/>
    <property type="project" value="TreeGrafter"/>
</dbReference>
<dbReference type="NCBIfam" id="TIGR02404">
    <property type="entry name" value="trehalos_R_Bsub"/>
    <property type="match status" value="1"/>
</dbReference>
<dbReference type="InterPro" id="IPR012770">
    <property type="entry name" value="TreR"/>
</dbReference>
<dbReference type="CDD" id="cd07377">
    <property type="entry name" value="WHTH_GntR"/>
    <property type="match status" value="1"/>
</dbReference>
<evidence type="ECO:0000313" key="8">
    <source>
        <dbReference type="Proteomes" id="UP000295325"/>
    </source>
</evidence>
<accession>A0A4R7KAK8</accession>
<dbReference type="PRINTS" id="PR00035">
    <property type="entry name" value="HTHGNTR"/>
</dbReference>
<keyword evidence="1" id="KW-0678">Repressor</keyword>
<dbReference type="InterPro" id="IPR050679">
    <property type="entry name" value="Bact_HTH_transcr_reg"/>
</dbReference>
<organism evidence="7 8">
    <name type="scientific">Fonticella tunisiensis</name>
    <dbReference type="NCBI Taxonomy" id="1096341"/>
    <lineage>
        <taxon>Bacteria</taxon>
        <taxon>Bacillati</taxon>
        <taxon>Bacillota</taxon>
        <taxon>Clostridia</taxon>
        <taxon>Eubacteriales</taxon>
        <taxon>Clostridiaceae</taxon>
        <taxon>Fonticella</taxon>
    </lineage>
</organism>
<comment type="caution">
    <text evidence="7">The sequence shown here is derived from an EMBL/GenBank/DDBJ whole genome shotgun (WGS) entry which is preliminary data.</text>
</comment>
<dbReference type="OrthoDB" id="9816541at2"/>
<keyword evidence="2" id="KW-0805">Transcription regulation</keyword>
<dbReference type="GO" id="GO:0003677">
    <property type="term" value="F:DNA binding"/>
    <property type="evidence" value="ECO:0007669"/>
    <property type="project" value="UniProtKB-UniRule"/>
</dbReference>
<dbReference type="EMBL" id="SOAZ01000022">
    <property type="protein sequence ID" value="TDT51051.1"/>
    <property type="molecule type" value="Genomic_DNA"/>
</dbReference>
<evidence type="ECO:0000256" key="2">
    <source>
        <dbReference type="ARBA" id="ARBA00023015"/>
    </source>
</evidence>